<dbReference type="EMBL" id="JAUHHV010000007">
    <property type="protein sequence ID" value="KAK1418986.1"/>
    <property type="molecule type" value="Genomic_DNA"/>
</dbReference>
<comment type="caution">
    <text evidence="2">The sequence shown here is derived from an EMBL/GenBank/DDBJ whole genome shotgun (WGS) entry which is preliminary data.</text>
</comment>
<name>A0AAD8KCT5_TARER</name>
<proteinExistence type="predicted"/>
<protein>
    <submittedName>
        <fullName evidence="2">Uncharacterized protein</fullName>
    </submittedName>
</protein>
<keyword evidence="3" id="KW-1185">Reference proteome</keyword>
<evidence type="ECO:0000313" key="2">
    <source>
        <dbReference type="EMBL" id="KAK1418986.1"/>
    </source>
</evidence>
<dbReference type="Proteomes" id="UP001229421">
    <property type="component" value="Unassembled WGS sequence"/>
</dbReference>
<feature type="chain" id="PRO_5042115656" evidence="1">
    <location>
        <begin position="32"/>
        <end position="146"/>
    </location>
</feature>
<evidence type="ECO:0000256" key="1">
    <source>
        <dbReference type="SAM" id="SignalP"/>
    </source>
</evidence>
<feature type="signal peptide" evidence="1">
    <location>
        <begin position="1"/>
        <end position="31"/>
    </location>
</feature>
<accession>A0AAD8KCT5</accession>
<reference evidence="2" key="1">
    <citation type="journal article" date="2023" name="bioRxiv">
        <title>Improved chromosome-level genome assembly for marigold (Tagetes erecta).</title>
        <authorList>
            <person name="Jiang F."/>
            <person name="Yuan L."/>
            <person name="Wang S."/>
            <person name="Wang H."/>
            <person name="Xu D."/>
            <person name="Wang A."/>
            <person name="Fan W."/>
        </authorList>
    </citation>
    <scope>NUCLEOTIDE SEQUENCE</scope>
    <source>
        <strain evidence="2">WSJ</strain>
        <tissue evidence="2">Leaf</tissue>
    </source>
</reference>
<dbReference type="AlphaFoldDB" id="A0AAD8KCT5"/>
<sequence>MQCHHTKYNHLLCDQLLFLDLLYFLHLNVTADVAEDSKFGVGDRNDEYYMSPLGELSWLPCRVQGTLKMSLLAFEACLPLSEESVVDVIHNDVLGCQAVNQGVVCEILSLAVLIDLYLWLAISDLLAFCHNRLKARLKRITDLPNN</sequence>
<keyword evidence="1" id="KW-0732">Signal</keyword>
<evidence type="ECO:0000313" key="3">
    <source>
        <dbReference type="Proteomes" id="UP001229421"/>
    </source>
</evidence>
<organism evidence="2 3">
    <name type="scientific">Tagetes erecta</name>
    <name type="common">African marigold</name>
    <dbReference type="NCBI Taxonomy" id="13708"/>
    <lineage>
        <taxon>Eukaryota</taxon>
        <taxon>Viridiplantae</taxon>
        <taxon>Streptophyta</taxon>
        <taxon>Embryophyta</taxon>
        <taxon>Tracheophyta</taxon>
        <taxon>Spermatophyta</taxon>
        <taxon>Magnoliopsida</taxon>
        <taxon>eudicotyledons</taxon>
        <taxon>Gunneridae</taxon>
        <taxon>Pentapetalae</taxon>
        <taxon>asterids</taxon>
        <taxon>campanulids</taxon>
        <taxon>Asterales</taxon>
        <taxon>Asteraceae</taxon>
        <taxon>Asteroideae</taxon>
        <taxon>Heliantheae alliance</taxon>
        <taxon>Tageteae</taxon>
        <taxon>Tagetes</taxon>
    </lineage>
</organism>
<gene>
    <name evidence="2" type="ORF">QVD17_28140</name>
</gene>